<dbReference type="PANTHER" id="PTHR48000:SF72">
    <property type="entry name" value="TRANSCRIPTION FACTOR RAX2-LIKE"/>
    <property type="match status" value="1"/>
</dbReference>
<dbReference type="InterPro" id="IPR017930">
    <property type="entry name" value="Myb_dom"/>
</dbReference>
<dbReference type="GO" id="GO:0003677">
    <property type="term" value="F:DNA binding"/>
    <property type="evidence" value="ECO:0007669"/>
    <property type="project" value="UniProtKB-KW"/>
</dbReference>
<feature type="domain" description="Myb-like" evidence="7">
    <location>
        <begin position="9"/>
        <end position="62"/>
    </location>
</feature>
<dbReference type="SUPFAM" id="SSF46689">
    <property type="entry name" value="Homeodomain-like"/>
    <property type="match status" value="1"/>
</dbReference>
<evidence type="ECO:0000256" key="6">
    <source>
        <dbReference type="ARBA" id="ARBA00023242"/>
    </source>
</evidence>
<reference evidence="10" key="1">
    <citation type="submission" date="2016-06" db="EMBL/GenBank/DDBJ databases">
        <title>Parallel loss of symbiosis genes in relatives of nitrogen-fixing non-legume Parasponia.</title>
        <authorList>
            <person name="Van Velzen R."/>
            <person name="Holmer R."/>
            <person name="Bu F."/>
            <person name="Rutten L."/>
            <person name="Van Zeijl A."/>
            <person name="Liu W."/>
            <person name="Santuari L."/>
            <person name="Cao Q."/>
            <person name="Sharma T."/>
            <person name="Shen D."/>
            <person name="Roswanjaya Y."/>
            <person name="Wardhani T."/>
            <person name="Kalhor M.S."/>
            <person name="Jansen J."/>
            <person name="Van den Hoogen J."/>
            <person name="Gungor B."/>
            <person name="Hartog M."/>
            <person name="Hontelez J."/>
            <person name="Verver J."/>
            <person name="Yang W.-C."/>
            <person name="Schijlen E."/>
            <person name="Repin R."/>
            <person name="Schilthuizen M."/>
            <person name="Schranz E."/>
            <person name="Heidstra R."/>
            <person name="Miyata K."/>
            <person name="Fedorova E."/>
            <person name="Kohlen W."/>
            <person name="Bisseling T."/>
            <person name="Smit S."/>
            <person name="Geurts R."/>
        </authorList>
    </citation>
    <scope>NUCLEOTIDE SEQUENCE [LARGE SCALE GENOMIC DNA]</scope>
    <source>
        <strain evidence="10">cv. WU1-14</strain>
    </source>
</reference>
<comment type="caution">
    <text evidence="9">The sequence shown here is derived from an EMBL/GenBank/DDBJ whole genome shotgun (WGS) entry which is preliminary data.</text>
</comment>
<keyword evidence="6" id="KW-0539">Nucleus</keyword>
<dbReference type="Proteomes" id="UP000237105">
    <property type="component" value="Unassembled WGS sequence"/>
</dbReference>
<feature type="domain" description="Myb-like" evidence="7">
    <location>
        <begin position="63"/>
        <end position="113"/>
    </location>
</feature>
<dbReference type="PROSITE" id="PS51294">
    <property type="entry name" value="HTH_MYB"/>
    <property type="match status" value="2"/>
</dbReference>
<dbReference type="InterPro" id="IPR009057">
    <property type="entry name" value="Homeodomain-like_sf"/>
</dbReference>
<organism evidence="9 10">
    <name type="scientific">Parasponia andersonii</name>
    <name type="common">Sponia andersonii</name>
    <dbReference type="NCBI Taxonomy" id="3476"/>
    <lineage>
        <taxon>Eukaryota</taxon>
        <taxon>Viridiplantae</taxon>
        <taxon>Streptophyta</taxon>
        <taxon>Embryophyta</taxon>
        <taxon>Tracheophyta</taxon>
        <taxon>Spermatophyta</taxon>
        <taxon>Magnoliopsida</taxon>
        <taxon>eudicotyledons</taxon>
        <taxon>Gunneridae</taxon>
        <taxon>Pentapetalae</taxon>
        <taxon>rosids</taxon>
        <taxon>fabids</taxon>
        <taxon>Rosales</taxon>
        <taxon>Cannabaceae</taxon>
        <taxon>Parasponia</taxon>
    </lineage>
</organism>
<evidence type="ECO:0000313" key="9">
    <source>
        <dbReference type="EMBL" id="PON66489.1"/>
    </source>
</evidence>
<dbReference type="PROSITE" id="PS50090">
    <property type="entry name" value="MYB_LIKE"/>
    <property type="match status" value="2"/>
</dbReference>
<dbReference type="FunFam" id="1.10.10.60:FF:000015">
    <property type="entry name" value="Transcription factor RAX3"/>
    <property type="match status" value="1"/>
</dbReference>
<dbReference type="CDD" id="cd00167">
    <property type="entry name" value="SANT"/>
    <property type="match status" value="2"/>
</dbReference>
<dbReference type="InterPro" id="IPR001005">
    <property type="entry name" value="SANT/Myb"/>
</dbReference>
<dbReference type="PANTHER" id="PTHR48000">
    <property type="entry name" value="OS09G0431300 PROTEIN"/>
    <property type="match status" value="1"/>
</dbReference>
<accession>A0A2P5CZK9</accession>
<sequence>MGRAPCCDKANVKKGPWSPEEDSKLKEYIEKHGTGGNWIALPQKAGLKRCGKSCRLRWLNYLRPNIKHGEFSDEEDRIICNLFANIGSRWSIIAAQLPGRTDNDIKNYWNTKLKKKLMGLVPPISQRKIPLPFPNSSHETTTTTTYNQPLLSSSSSLYRSFSSGLEHQMSNIILSSTYPNPPTSSTTTTSSLNFQTQMQEKYLVGGTSTSTSTNNPIQYNYIPVKDNSILVFGSDQGRSCSSSSDGSCNQISYGGGCKELKQGEQIMGFHHHHQGYNINMANFNGFGEQMMINYENHHNVWDQKSNGYFGESSLEKYCVLGDENDHFKQLISSSSSNSNNPSIINSYDSNNNYGYGNIDENKTQDKVMYF</sequence>
<dbReference type="OrthoDB" id="2143914at2759"/>
<keyword evidence="10" id="KW-1185">Reference proteome</keyword>
<evidence type="ECO:0000259" key="7">
    <source>
        <dbReference type="PROSITE" id="PS50090"/>
    </source>
</evidence>
<evidence type="ECO:0000313" key="10">
    <source>
        <dbReference type="Proteomes" id="UP000237105"/>
    </source>
</evidence>
<evidence type="ECO:0000256" key="2">
    <source>
        <dbReference type="ARBA" id="ARBA00022737"/>
    </source>
</evidence>
<keyword evidence="4" id="KW-0238">DNA-binding</keyword>
<dbReference type="EMBL" id="JXTB01000079">
    <property type="protein sequence ID" value="PON66489.1"/>
    <property type="molecule type" value="Genomic_DNA"/>
</dbReference>
<evidence type="ECO:0000256" key="5">
    <source>
        <dbReference type="ARBA" id="ARBA00023163"/>
    </source>
</evidence>
<name>A0A2P5CZK9_PARAD</name>
<dbReference type="SMART" id="SM00717">
    <property type="entry name" value="SANT"/>
    <property type="match status" value="2"/>
</dbReference>
<protein>
    <submittedName>
        <fullName evidence="9">MYB transcription factor</fullName>
    </submittedName>
</protein>
<dbReference type="Pfam" id="PF00249">
    <property type="entry name" value="Myb_DNA-binding"/>
    <property type="match status" value="2"/>
</dbReference>
<keyword evidence="2" id="KW-0677">Repeat</keyword>
<dbReference type="AlphaFoldDB" id="A0A2P5CZK9"/>
<evidence type="ECO:0000256" key="4">
    <source>
        <dbReference type="ARBA" id="ARBA00023125"/>
    </source>
</evidence>
<evidence type="ECO:0000259" key="8">
    <source>
        <dbReference type="PROSITE" id="PS51294"/>
    </source>
</evidence>
<evidence type="ECO:0000256" key="3">
    <source>
        <dbReference type="ARBA" id="ARBA00023015"/>
    </source>
</evidence>
<feature type="domain" description="HTH myb-type" evidence="8">
    <location>
        <begin position="63"/>
        <end position="117"/>
    </location>
</feature>
<dbReference type="GO" id="GO:0005634">
    <property type="term" value="C:nucleus"/>
    <property type="evidence" value="ECO:0007669"/>
    <property type="project" value="UniProtKB-SubCell"/>
</dbReference>
<keyword evidence="3" id="KW-0805">Transcription regulation</keyword>
<comment type="subcellular location">
    <subcellularLocation>
        <location evidence="1">Nucleus</location>
    </subcellularLocation>
</comment>
<evidence type="ECO:0000256" key="1">
    <source>
        <dbReference type="ARBA" id="ARBA00004123"/>
    </source>
</evidence>
<dbReference type="Gene3D" id="1.10.10.60">
    <property type="entry name" value="Homeodomain-like"/>
    <property type="match status" value="2"/>
</dbReference>
<keyword evidence="5" id="KW-0804">Transcription</keyword>
<gene>
    <name evidence="9" type="primary">PanMYB96</name>
    <name evidence="9" type="ORF">PanWU01x14_109110</name>
</gene>
<feature type="domain" description="HTH myb-type" evidence="8">
    <location>
        <begin position="9"/>
        <end position="62"/>
    </location>
</feature>
<proteinExistence type="predicted"/>